<evidence type="ECO:0000313" key="14">
    <source>
        <dbReference type="EMBL" id="KAJ8985299.1"/>
    </source>
</evidence>
<evidence type="ECO:0000256" key="4">
    <source>
        <dbReference type="ARBA" id="ARBA00022723"/>
    </source>
</evidence>
<dbReference type="EMBL" id="JAPWTJ010000017">
    <property type="protein sequence ID" value="KAJ8985299.1"/>
    <property type="molecule type" value="Genomic_DNA"/>
</dbReference>
<evidence type="ECO:0000256" key="11">
    <source>
        <dbReference type="SAM" id="Phobius"/>
    </source>
</evidence>
<keyword evidence="8 11" id="KW-1133">Transmembrane helix</keyword>
<evidence type="ECO:0000256" key="5">
    <source>
        <dbReference type="ARBA" id="ARBA00022771"/>
    </source>
</evidence>
<keyword evidence="5 10" id="KW-0863">Zinc-finger</keyword>
<dbReference type="PANTHER" id="PTHR46065:SF3">
    <property type="entry name" value="FI20425P1"/>
    <property type="match status" value="1"/>
</dbReference>
<evidence type="ECO:0000256" key="6">
    <source>
        <dbReference type="ARBA" id="ARBA00022786"/>
    </source>
</evidence>
<dbReference type="InterPro" id="IPR013083">
    <property type="entry name" value="Znf_RING/FYVE/PHD"/>
</dbReference>
<keyword evidence="7" id="KW-0862">Zinc</keyword>
<evidence type="ECO:0000256" key="1">
    <source>
        <dbReference type="ARBA" id="ARBA00004141"/>
    </source>
</evidence>
<keyword evidence="4" id="KW-0479">Metal-binding</keyword>
<evidence type="ECO:0000256" key="7">
    <source>
        <dbReference type="ARBA" id="ARBA00022833"/>
    </source>
</evidence>
<accession>A0ABQ9K619</accession>
<comment type="subcellular location">
    <subcellularLocation>
        <location evidence="1">Membrane</location>
        <topology evidence="1">Multi-pass membrane protein</topology>
    </subcellularLocation>
</comment>
<dbReference type="PANTHER" id="PTHR46065">
    <property type="entry name" value="E3 UBIQUITIN-PROTEIN LIGASE MARCH 2/3 FAMILY MEMBER"/>
    <property type="match status" value="1"/>
</dbReference>
<evidence type="ECO:0000256" key="2">
    <source>
        <dbReference type="ARBA" id="ARBA00022679"/>
    </source>
</evidence>
<dbReference type="SUPFAM" id="SSF57850">
    <property type="entry name" value="RING/U-box"/>
    <property type="match status" value="1"/>
</dbReference>
<dbReference type="InterPro" id="IPR001841">
    <property type="entry name" value="Znf_RING"/>
</dbReference>
<keyword evidence="15" id="KW-1185">Reference proteome</keyword>
<keyword evidence="3 11" id="KW-0812">Transmembrane</keyword>
<keyword evidence="2" id="KW-0808">Transferase</keyword>
<feature type="domain" description="RING-CH-type" evidence="13">
    <location>
        <begin position="19"/>
        <end position="79"/>
    </location>
</feature>
<evidence type="ECO:0000313" key="15">
    <source>
        <dbReference type="Proteomes" id="UP001162164"/>
    </source>
</evidence>
<dbReference type="Proteomes" id="UP001162164">
    <property type="component" value="Unassembled WGS sequence"/>
</dbReference>
<sequence length="262" mass="29768">MSEDNEKISNSVTNAPGTKMSIISVVCRICYDNEKQEELINPCHCKGTVAFVHRSCLETWLGESNTTTCELCHQVFRTERTPKYSSGDSIWRWCWSSPRGTHGVRSDIVACTVITPLAIVITYVCLFSSEYYNQKKFTSIPAARWTSVSLLLMIGIMLIGYYMWVYSVIRMHARMWYNWWQRTCDVHYIPPSTISINVTEPPTVSAPHLNTPNVPISEHNVANGMVNYEDKNSLQQIQVKPSASMSDHTIIDLNCNSNESVI</sequence>
<evidence type="ECO:0000256" key="10">
    <source>
        <dbReference type="PROSITE-ProRule" id="PRU00175"/>
    </source>
</evidence>
<organism evidence="14 15">
    <name type="scientific">Molorchus minor</name>
    <dbReference type="NCBI Taxonomy" id="1323400"/>
    <lineage>
        <taxon>Eukaryota</taxon>
        <taxon>Metazoa</taxon>
        <taxon>Ecdysozoa</taxon>
        <taxon>Arthropoda</taxon>
        <taxon>Hexapoda</taxon>
        <taxon>Insecta</taxon>
        <taxon>Pterygota</taxon>
        <taxon>Neoptera</taxon>
        <taxon>Endopterygota</taxon>
        <taxon>Coleoptera</taxon>
        <taxon>Polyphaga</taxon>
        <taxon>Cucujiformia</taxon>
        <taxon>Chrysomeloidea</taxon>
        <taxon>Cerambycidae</taxon>
        <taxon>Lamiinae</taxon>
        <taxon>Monochamini</taxon>
        <taxon>Molorchus</taxon>
    </lineage>
</organism>
<evidence type="ECO:0000256" key="8">
    <source>
        <dbReference type="ARBA" id="ARBA00022989"/>
    </source>
</evidence>
<dbReference type="InterPro" id="IPR011016">
    <property type="entry name" value="Znf_RING-CH"/>
</dbReference>
<dbReference type="Gene3D" id="3.30.40.10">
    <property type="entry name" value="Zinc/RING finger domain, C3HC4 (zinc finger)"/>
    <property type="match status" value="1"/>
</dbReference>
<dbReference type="SMART" id="SM00744">
    <property type="entry name" value="RINGv"/>
    <property type="match status" value="1"/>
</dbReference>
<feature type="transmembrane region" description="Helical" evidence="11">
    <location>
        <begin position="149"/>
        <end position="169"/>
    </location>
</feature>
<protein>
    <submittedName>
        <fullName evidence="14">Uncharacterized protein</fullName>
    </submittedName>
</protein>
<keyword evidence="9 11" id="KW-0472">Membrane</keyword>
<dbReference type="PROSITE" id="PS50089">
    <property type="entry name" value="ZF_RING_2"/>
    <property type="match status" value="1"/>
</dbReference>
<evidence type="ECO:0000259" key="12">
    <source>
        <dbReference type="PROSITE" id="PS50089"/>
    </source>
</evidence>
<evidence type="ECO:0000256" key="3">
    <source>
        <dbReference type="ARBA" id="ARBA00022692"/>
    </source>
</evidence>
<dbReference type="PROSITE" id="PS51292">
    <property type="entry name" value="ZF_RING_CH"/>
    <property type="match status" value="1"/>
</dbReference>
<feature type="transmembrane region" description="Helical" evidence="11">
    <location>
        <begin position="108"/>
        <end position="129"/>
    </location>
</feature>
<gene>
    <name evidence="14" type="ORF">NQ317_007086</name>
</gene>
<dbReference type="Pfam" id="PF12906">
    <property type="entry name" value="RINGv"/>
    <property type="match status" value="1"/>
</dbReference>
<feature type="domain" description="RING-type" evidence="12">
    <location>
        <begin position="27"/>
        <end position="73"/>
    </location>
</feature>
<name>A0ABQ9K619_9CUCU</name>
<reference evidence="14" key="1">
    <citation type="journal article" date="2023" name="Insect Mol. Biol.">
        <title>Genome sequencing provides insights into the evolution of gene families encoding plant cell wall-degrading enzymes in longhorned beetles.</title>
        <authorList>
            <person name="Shin N.R."/>
            <person name="Okamura Y."/>
            <person name="Kirsch R."/>
            <person name="Pauchet Y."/>
        </authorList>
    </citation>
    <scope>NUCLEOTIDE SEQUENCE</scope>
    <source>
        <strain evidence="14">MMC_N1</strain>
    </source>
</reference>
<keyword evidence="6" id="KW-0833">Ubl conjugation pathway</keyword>
<proteinExistence type="predicted"/>
<comment type="caution">
    <text evidence="14">The sequence shown here is derived from an EMBL/GenBank/DDBJ whole genome shotgun (WGS) entry which is preliminary data.</text>
</comment>
<evidence type="ECO:0000256" key="9">
    <source>
        <dbReference type="ARBA" id="ARBA00023136"/>
    </source>
</evidence>
<evidence type="ECO:0000259" key="13">
    <source>
        <dbReference type="PROSITE" id="PS51292"/>
    </source>
</evidence>